<dbReference type="InterPro" id="IPR009683">
    <property type="entry name" value="Extensin-like_C"/>
</dbReference>
<feature type="domain" description="Extensin-like C-terminal" evidence="3">
    <location>
        <begin position="89"/>
        <end position="269"/>
    </location>
</feature>
<accession>A0A1I5WXA7</accession>
<dbReference type="EMBL" id="FOXA01000063">
    <property type="protein sequence ID" value="SFQ24320.1"/>
    <property type="molecule type" value="Genomic_DNA"/>
</dbReference>
<gene>
    <name evidence="4" type="ORF">SAMN04488047_1634</name>
</gene>
<evidence type="ECO:0000313" key="5">
    <source>
        <dbReference type="Proteomes" id="UP000199356"/>
    </source>
</evidence>
<feature type="chain" id="PRO_5011728228" evidence="2">
    <location>
        <begin position="19"/>
        <end position="269"/>
    </location>
</feature>
<feature type="signal peptide" evidence="2">
    <location>
        <begin position="1"/>
        <end position="18"/>
    </location>
</feature>
<organism evidence="4 5">
    <name type="scientific">Tranquillimonas alkanivorans</name>
    <dbReference type="NCBI Taxonomy" id="441119"/>
    <lineage>
        <taxon>Bacteria</taxon>
        <taxon>Pseudomonadati</taxon>
        <taxon>Pseudomonadota</taxon>
        <taxon>Alphaproteobacteria</taxon>
        <taxon>Rhodobacterales</taxon>
        <taxon>Roseobacteraceae</taxon>
        <taxon>Tranquillimonas</taxon>
    </lineage>
</organism>
<evidence type="ECO:0000256" key="2">
    <source>
        <dbReference type="SAM" id="SignalP"/>
    </source>
</evidence>
<evidence type="ECO:0000256" key="1">
    <source>
        <dbReference type="SAM" id="MobiDB-lite"/>
    </source>
</evidence>
<evidence type="ECO:0000259" key="3">
    <source>
        <dbReference type="Pfam" id="PF06904"/>
    </source>
</evidence>
<dbReference type="AlphaFoldDB" id="A0A1I5WXA7"/>
<keyword evidence="5" id="KW-1185">Reference proteome</keyword>
<sequence length="269" mass="28251">MIVRSVIALALVALPAVAQEDTEPAAAVAPETSPPPEARPDDADAPAAREPGAEPGGPAFVAPGNEVAPVDAGPPMPDRIAADPEALAACLADLDRLGVTYEVAEPIVAEDDADCGVRNALRVTGLPDDVALDPAAHLRCDAARALAEWTEAHVIAAADRLPDRGRLVAIEQGGSYVCRRRNNRPEGELSEHAFGNAVDVIGFRFADGPPIPVQPREREGTMAEAFQDAVRSTACLYFTTVLGPGTDASHADHLHLDVADRRGDFRLCQ</sequence>
<feature type="region of interest" description="Disordered" evidence="1">
    <location>
        <begin position="20"/>
        <end position="77"/>
    </location>
</feature>
<reference evidence="4 5" key="1">
    <citation type="submission" date="2016-10" db="EMBL/GenBank/DDBJ databases">
        <authorList>
            <person name="de Groot N.N."/>
        </authorList>
    </citation>
    <scope>NUCLEOTIDE SEQUENCE [LARGE SCALE GENOMIC DNA]</scope>
    <source>
        <strain evidence="4 5">DSM 19547</strain>
    </source>
</reference>
<dbReference type="Pfam" id="PF06904">
    <property type="entry name" value="Extensin-like_C"/>
    <property type="match status" value="1"/>
</dbReference>
<dbReference type="STRING" id="441119.SAMN04488047_1634"/>
<name>A0A1I5WXA7_9RHOB</name>
<dbReference type="Proteomes" id="UP000199356">
    <property type="component" value="Unassembled WGS sequence"/>
</dbReference>
<proteinExistence type="predicted"/>
<keyword evidence="2" id="KW-0732">Signal</keyword>
<evidence type="ECO:0000313" key="4">
    <source>
        <dbReference type="EMBL" id="SFQ24320.1"/>
    </source>
</evidence>
<protein>
    <submittedName>
        <fullName evidence="4">Uncharacterized conserved protein</fullName>
    </submittedName>
</protein>
<dbReference type="OrthoDB" id="9809788at2"/>
<dbReference type="RefSeq" id="WP_093425986.1">
    <property type="nucleotide sequence ID" value="NZ_FOXA01000063.1"/>
</dbReference>